<evidence type="ECO:0000313" key="3">
    <source>
        <dbReference type="EMBL" id="MFD2592942.1"/>
    </source>
</evidence>
<dbReference type="SUPFAM" id="SSF51735">
    <property type="entry name" value="NAD(P)-binding Rossmann-fold domains"/>
    <property type="match status" value="1"/>
</dbReference>
<comment type="similarity">
    <text evidence="1">Belongs to the short-chain dehydrogenases/reductases (SDR) family.</text>
</comment>
<accession>A0ABW5NBL3</accession>
<dbReference type="InterPro" id="IPR051122">
    <property type="entry name" value="SDR_DHRS6-like"/>
</dbReference>
<dbReference type="PRINTS" id="PR00081">
    <property type="entry name" value="GDHRDH"/>
</dbReference>
<dbReference type="PANTHER" id="PTHR43477">
    <property type="entry name" value="DIHYDROANTICAPSIN 7-DEHYDROGENASE"/>
    <property type="match status" value="1"/>
</dbReference>
<sequence length="199" mass="21760">MKILVIGATGTIGKSIHEYLKEKKHTVYAAHRSSTTYPVDISDKNSINALFSQLPQLDAVINASGTAVWKHLSDLNEEDYMIGINSKLLGQINIVHTAEKYLKNKGAIVLTTGILGDHYEKNTVALSMVNGALHSFVNAASNEISKNITLNIVAPGAIQGNFPKDKKFADHYPVAIDDVVKIYEKAIHTSETGKILKIY</sequence>
<proteinExistence type="inferred from homology"/>
<dbReference type="CDD" id="cd11731">
    <property type="entry name" value="Lin1944_like_SDR_c"/>
    <property type="match status" value="1"/>
</dbReference>
<organism evidence="3 4">
    <name type="scientific">Aquimarina hainanensis</name>
    <dbReference type="NCBI Taxonomy" id="1578017"/>
    <lineage>
        <taxon>Bacteria</taxon>
        <taxon>Pseudomonadati</taxon>
        <taxon>Bacteroidota</taxon>
        <taxon>Flavobacteriia</taxon>
        <taxon>Flavobacteriales</taxon>
        <taxon>Flavobacteriaceae</taxon>
        <taxon>Aquimarina</taxon>
    </lineage>
</organism>
<keyword evidence="4" id="KW-1185">Reference proteome</keyword>
<evidence type="ECO:0000313" key="4">
    <source>
        <dbReference type="Proteomes" id="UP001597459"/>
    </source>
</evidence>
<dbReference type="InterPro" id="IPR002347">
    <property type="entry name" value="SDR_fam"/>
</dbReference>
<dbReference type="PANTHER" id="PTHR43477:SF1">
    <property type="entry name" value="DIHYDROANTICAPSIN 7-DEHYDROGENASE"/>
    <property type="match status" value="1"/>
</dbReference>
<dbReference type="RefSeq" id="WP_378255126.1">
    <property type="nucleotide sequence ID" value="NZ_JBHSJV010000001.1"/>
</dbReference>
<dbReference type="Pfam" id="PF13561">
    <property type="entry name" value="adh_short_C2"/>
    <property type="match status" value="1"/>
</dbReference>
<keyword evidence="2" id="KW-0560">Oxidoreductase</keyword>
<gene>
    <name evidence="3" type="ORF">ACFSTE_19040</name>
</gene>
<dbReference type="EMBL" id="JBHULX010000039">
    <property type="protein sequence ID" value="MFD2592942.1"/>
    <property type="molecule type" value="Genomic_DNA"/>
</dbReference>
<evidence type="ECO:0000256" key="2">
    <source>
        <dbReference type="ARBA" id="ARBA00023002"/>
    </source>
</evidence>
<dbReference type="InterPro" id="IPR036291">
    <property type="entry name" value="NAD(P)-bd_dom_sf"/>
</dbReference>
<reference evidence="4" key="1">
    <citation type="journal article" date="2019" name="Int. J. Syst. Evol. Microbiol.">
        <title>The Global Catalogue of Microorganisms (GCM) 10K type strain sequencing project: providing services to taxonomists for standard genome sequencing and annotation.</title>
        <authorList>
            <consortium name="The Broad Institute Genomics Platform"/>
            <consortium name="The Broad Institute Genome Sequencing Center for Infectious Disease"/>
            <person name="Wu L."/>
            <person name="Ma J."/>
        </authorList>
    </citation>
    <scope>NUCLEOTIDE SEQUENCE [LARGE SCALE GENOMIC DNA]</scope>
    <source>
        <strain evidence="4">KCTC 42423</strain>
    </source>
</reference>
<comment type="caution">
    <text evidence="3">The sequence shown here is derived from an EMBL/GenBank/DDBJ whole genome shotgun (WGS) entry which is preliminary data.</text>
</comment>
<dbReference type="Gene3D" id="3.40.50.720">
    <property type="entry name" value="NAD(P)-binding Rossmann-like Domain"/>
    <property type="match status" value="1"/>
</dbReference>
<protein>
    <submittedName>
        <fullName evidence="3">Short chain dehydrogenase</fullName>
    </submittedName>
</protein>
<name>A0ABW5NBL3_9FLAO</name>
<dbReference type="Proteomes" id="UP001597459">
    <property type="component" value="Unassembled WGS sequence"/>
</dbReference>
<dbReference type="NCBIfam" id="NF005754">
    <property type="entry name" value="PRK07578.1"/>
    <property type="match status" value="1"/>
</dbReference>
<evidence type="ECO:0000256" key="1">
    <source>
        <dbReference type="ARBA" id="ARBA00006484"/>
    </source>
</evidence>